<comment type="caution">
    <text evidence="6">The sequence shown here is derived from an EMBL/GenBank/DDBJ whole genome shotgun (WGS) entry which is preliminary data.</text>
</comment>
<comment type="subcellular location">
    <subcellularLocation>
        <location evidence="1">Membrane</location>
        <topology evidence="1">Multi-pass membrane protein</topology>
    </subcellularLocation>
</comment>
<gene>
    <name evidence="6" type="ORF">ISR29_05265</name>
</gene>
<protein>
    <submittedName>
        <fullName evidence="6">DoxX family protein</fullName>
    </submittedName>
</protein>
<proteinExistence type="predicted"/>
<evidence type="ECO:0000313" key="6">
    <source>
        <dbReference type="EMBL" id="MBL6903593.1"/>
    </source>
</evidence>
<keyword evidence="4 5" id="KW-0472">Membrane</keyword>
<evidence type="ECO:0000256" key="1">
    <source>
        <dbReference type="ARBA" id="ARBA00004141"/>
    </source>
</evidence>
<dbReference type="GO" id="GO:0016020">
    <property type="term" value="C:membrane"/>
    <property type="evidence" value="ECO:0007669"/>
    <property type="project" value="UniProtKB-SubCell"/>
</dbReference>
<keyword evidence="2 5" id="KW-0812">Transmembrane</keyword>
<sequence length="129" mass="14358">MDRQKLNNIMHASGRVLLGIYFLLPGLGKIFTYSDNLILLASKGVPLSVISLPLTILIEIGLGLFLIFGKYVRVSSFILFALTILINIFIHDFWNLSGDIQAHETQNFYKNMGVAAGLLILATTKKVNY</sequence>
<dbReference type="Proteomes" id="UP000705230">
    <property type="component" value="Unassembled WGS sequence"/>
</dbReference>
<feature type="transmembrane region" description="Helical" evidence="5">
    <location>
        <begin position="45"/>
        <end position="68"/>
    </location>
</feature>
<dbReference type="InterPro" id="IPR032808">
    <property type="entry name" value="DoxX"/>
</dbReference>
<dbReference type="Pfam" id="PF07681">
    <property type="entry name" value="DoxX"/>
    <property type="match status" value="1"/>
</dbReference>
<accession>A0A937SB27</accession>
<evidence type="ECO:0000256" key="3">
    <source>
        <dbReference type="ARBA" id="ARBA00022989"/>
    </source>
</evidence>
<organism evidence="6 7">
    <name type="scientific">SAR86 cluster bacterium</name>
    <dbReference type="NCBI Taxonomy" id="2030880"/>
    <lineage>
        <taxon>Bacteria</taxon>
        <taxon>Pseudomonadati</taxon>
        <taxon>Pseudomonadota</taxon>
        <taxon>Gammaproteobacteria</taxon>
        <taxon>SAR86 cluster</taxon>
    </lineage>
</organism>
<feature type="transmembrane region" description="Helical" evidence="5">
    <location>
        <begin position="77"/>
        <end position="96"/>
    </location>
</feature>
<evidence type="ECO:0000256" key="5">
    <source>
        <dbReference type="SAM" id="Phobius"/>
    </source>
</evidence>
<keyword evidence="3 5" id="KW-1133">Transmembrane helix</keyword>
<evidence type="ECO:0000256" key="2">
    <source>
        <dbReference type="ARBA" id="ARBA00022692"/>
    </source>
</evidence>
<feature type="transmembrane region" description="Helical" evidence="5">
    <location>
        <begin position="12"/>
        <end position="33"/>
    </location>
</feature>
<dbReference type="AlphaFoldDB" id="A0A937SB27"/>
<reference evidence="6" key="1">
    <citation type="submission" date="2020-10" db="EMBL/GenBank/DDBJ databases">
        <title>Microbiome of the Black Sea water column analyzed by genome centric metagenomics.</title>
        <authorList>
            <person name="Cabello-Yeves P.J."/>
            <person name="Callieri C."/>
            <person name="Picazo A."/>
            <person name="Mehrshad M."/>
            <person name="Haro-Moreno J.M."/>
            <person name="Roda-Garcia J."/>
            <person name="Dzembekova N."/>
            <person name="Slabakova V."/>
            <person name="Slabakova N."/>
            <person name="Moncheva S."/>
            <person name="Rodriguez-Valera F."/>
        </authorList>
    </citation>
    <scope>NUCLEOTIDE SEQUENCE</scope>
    <source>
        <strain evidence="6">BS30m-G43</strain>
    </source>
</reference>
<name>A0A937SB27_9GAMM</name>
<evidence type="ECO:0000256" key="4">
    <source>
        <dbReference type="ARBA" id="ARBA00023136"/>
    </source>
</evidence>
<dbReference type="EMBL" id="JADHSG010000008">
    <property type="protein sequence ID" value="MBL6903593.1"/>
    <property type="molecule type" value="Genomic_DNA"/>
</dbReference>
<evidence type="ECO:0000313" key="7">
    <source>
        <dbReference type="Proteomes" id="UP000705230"/>
    </source>
</evidence>